<dbReference type="PATRIC" id="fig|1550024.3.peg.3785"/>
<dbReference type="GO" id="GO:0006520">
    <property type="term" value="P:amino acid metabolic process"/>
    <property type="evidence" value="ECO:0007669"/>
    <property type="project" value="InterPro"/>
</dbReference>
<reference evidence="8" key="1">
    <citation type="submission" date="2015-02" db="EMBL/GenBank/DDBJ databases">
        <title>A novel member of the family Ruminococcaceae isolated from human feces.</title>
        <authorList>
            <person name="Shkoporov A.N."/>
            <person name="Chaplin A.V."/>
            <person name="Motuzova O.V."/>
            <person name="Kafarskaia L.I."/>
            <person name="Khokhlova E.V."/>
            <person name="Efimov B.A."/>
        </authorList>
    </citation>
    <scope>NUCLEOTIDE SEQUENCE [LARGE SCALE GENOMIC DNA]</scope>
    <source>
        <strain evidence="8">585-1</strain>
    </source>
</reference>
<dbReference type="Gene3D" id="3.40.640.10">
    <property type="entry name" value="Type I PLP-dependent aspartate aminotransferase-like (Major domain)"/>
    <property type="match status" value="1"/>
</dbReference>
<comment type="cofactor">
    <cofactor evidence="1 6">
        <name>pyridoxal 5'-phosphate</name>
        <dbReference type="ChEBI" id="CHEBI:597326"/>
    </cofactor>
</comment>
<evidence type="ECO:0000256" key="3">
    <source>
        <dbReference type="ARBA" id="ARBA00022576"/>
    </source>
</evidence>
<keyword evidence="4 6" id="KW-0808">Transferase</keyword>
<evidence type="ECO:0000256" key="2">
    <source>
        <dbReference type="ARBA" id="ARBA00007441"/>
    </source>
</evidence>
<evidence type="ECO:0000259" key="7">
    <source>
        <dbReference type="Pfam" id="PF00155"/>
    </source>
</evidence>
<dbReference type="GeneID" id="42858168"/>
<dbReference type="GO" id="GO:0030170">
    <property type="term" value="F:pyridoxal phosphate binding"/>
    <property type="evidence" value="ECO:0007669"/>
    <property type="project" value="InterPro"/>
</dbReference>
<protein>
    <recommendedName>
        <fullName evidence="6">Aminotransferase</fullName>
        <ecNumber evidence="6">2.6.1.-</ecNumber>
    </recommendedName>
</protein>
<evidence type="ECO:0000256" key="5">
    <source>
        <dbReference type="ARBA" id="ARBA00022898"/>
    </source>
</evidence>
<accession>A0A0D8IVJ6</accession>
<dbReference type="PANTHER" id="PTHR46383">
    <property type="entry name" value="ASPARTATE AMINOTRANSFERASE"/>
    <property type="match status" value="1"/>
</dbReference>
<dbReference type="GO" id="GO:0008483">
    <property type="term" value="F:transaminase activity"/>
    <property type="evidence" value="ECO:0007669"/>
    <property type="project" value="UniProtKB-KW"/>
</dbReference>
<feature type="domain" description="Aminotransferase class I/classII large" evidence="7">
    <location>
        <begin position="54"/>
        <end position="380"/>
    </location>
</feature>
<dbReference type="InterPro" id="IPR050596">
    <property type="entry name" value="AspAT/PAT-like"/>
</dbReference>
<dbReference type="SUPFAM" id="SSF53383">
    <property type="entry name" value="PLP-dependent transferases"/>
    <property type="match status" value="1"/>
</dbReference>
<keyword evidence="5" id="KW-0663">Pyridoxal phosphate</keyword>
<dbReference type="InterPro" id="IPR004839">
    <property type="entry name" value="Aminotransferase_I/II_large"/>
</dbReference>
<evidence type="ECO:0000313" key="9">
    <source>
        <dbReference type="Proteomes" id="UP000032483"/>
    </source>
</evidence>
<evidence type="ECO:0000313" key="8">
    <source>
        <dbReference type="EMBL" id="KJF38705.1"/>
    </source>
</evidence>
<dbReference type="InterPro" id="IPR004838">
    <property type="entry name" value="NHTrfase_class1_PyrdxlP-BS"/>
</dbReference>
<dbReference type="EC" id="2.6.1.-" evidence="6"/>
<sequence>MDIKAKMNGRFRDLQGGLFLEVTKADVGEGAGNFMKAGGDIMAWADPFFPDPAIPESVKKAMHEAIDGGFPAHYGMPIGIYELREALAEHISERTGLSIDPSRNVIVTPGSDSGLLYAMMPFISEGDEVMVPDPSYPSNFLNPKLLGGKTVPVPLYPEDNYQVRIEEFEKRLTPRTKMVLLTHPNNPTTTVYRRESIEALCRFIIDNDLVLVCDQAFEDHIYDGIEFVAPCTLPGMWERTLTVCSISKGIGLSGFRIGYIYACDKIMDVLYGGAVNVLGAACTLSSLGAIAAIKDKEHMRSNYERLERRRRLAYDILSTAPGVEMKMSESGILSWLNISRLGTSAEVADYIMEHAKIMVNQGTPYGAQGEGWLRIVTACFASDEDAVVRFERIKVALTRLAKEKGIA</sequence>
<dbReference type="Proteomes" id="UP000032483">
    <property type="component" value="Unassembled WGS sequence"/>
</dbReference>
<comment type="caution">
    <text evidence="8">The sequence shown here is derived from an EMBL/GenBank/DDBJ whole genome shotgun (WGS) entry which is preliminary data.</text>
</comment>
<evidence type="ECO:0000256" key="6">
    <source>
        <dbReference type="RuleBase" id="RU000481"/>
    </source>
</evidence>
<proteinExistence type="inferred from homology"/>
<organism evidence="8 9">
    <name type="scientific">Ruthenibacterium lactatiformans</name>
    <dbReference type="NCBI Taxonomy" id="1550024"/>
    <lineage>
        <taxon>Bacteria</taxon>
        <taxon>Bacillati</taxon>
        <taxon>Bacillota</taxon>
        <taxon>Clostridia</taxon>
        <taxon>Eubacteriales</taxon>
        <taxon>Oscillospiraceae</taxon>
        <taxon>Ruthenibacterium</taxon>
    </lineage>
</organism>
<dbReference type="InterPro" id="IPR015421">
    <property type="entry name" value="PyrdxlP-dep_Trfase_major"/>
</dbReference>
<dbReference type="Pfam" id="PF00155">
    <property type="entry name" value="Aminotran_1_2"/>
    <property type="match status" value="1"/>
</dbReference>
<keyword evidence="9" id="KW-1185">Reference proteome</keyword>
<dbReference type="PANTHER" id="PTHR46383:SF1">
    <property type="entry name" value="ASPARTATE AMINOTRANSFERASE"/>
    <property type="match status" value="1"/>
</dbReference>
<gene>
    <name evidence="8" type="ORF">TQ39_16610</name>
</gene>
<keyword evidence="3 6" id="KW-0032">Aminotransferase</keyword>
<comment type="similarity">
    <text evidence="2 6">Belongs to the class-I pyridoxal-phosphate-dependent aminotransferase family.</text>
</comment>
<dbReference type="PROSITE" id="PS00105">
    <property type="entry name" value="AA_TRANSFER_CLASS_1"/>
    <property type="match status" value="1"/>
</dbReference>
<dbReference type="CDD" id="cd00609">
    <property type="entry name" value="AAT_like"/>
    <property type="match status" value="1"/>
</dbReference>
<dbReference type="InterPro" id="IPR015424">
    <property type="entry name" value="PyrdxlP-dep_Trfase"/>
</dbReference>
<dbReference type="AlphaFoldDB" id="A0A0D8IVJ6"/>
<dbReference type="EMBL" id="JXXK01000033">
    <property type="protein sequence ID" value="KJF38705.1"/>
    <property type="molecule type" value="Genomic_DNA"/>
</dbReference>
<evidence type="ECO:0000256" key="1">
    <source>
        <dbReference type="ARBA" id="ARBA00001933"/>
    </source>
</evidence>
<dbReference type="RefSeq" id="WP_050006351.1">
    <property type="nucleotide sequence ID" value="NZ_DAWBJP010000095.1"/>
</dbReference>
<evidence type="ECO:0000256" key="4">
    <source>
        <dbReference type="ARBA" id="ARBA00022679"/>
    </source>
</evidence>
<name>A0A0D8IVJ6_9FIRM</name>